<proteinExistence type="predicted"/>
<reference evidence="3" key="1">
    <citation type="submission" date="2019-04" db="EMBL/GenBank/DDBJ databases">
        <title>Friends and foes A comparative genomics studyof 23 Aspergillus species from section Flavi.</title>
        <authorList>
            <consortium name="DOE Joint Genome Institute"/>
            <person name="Kjaerbolling I."/>
            <person name="Vesth T."/>
            <person name="Frisvad J.C."/>
            <person name="Nybo J.L."/>
            <person name="Theobald S."/>
            <person name="Kildgaard S."/>
            <person name="Isbrandt T."/>
            <person name="Kuo A."/>
            <person name="Sato A."/>
            <person name="Lyhne E.K."/>
            <person name="Kogle M.E."/>
            <person name="Wiebenga A."/>
            <person name="Kun R.S."/>
            <person name="Lubbers R.J."/>
            <person name="Makela M.R."/>
            <person name="Barry K."/>
            <person name="Chovatia M."/>
            <person name="Clum A."/>
            <person name="Daum C."/>
            <person name="Haridas S."/>
            <person name="He G."/>
            <person name="LaButti K."/>
            <person name="Lipzen A."/>
            <person name="Mondo S."/>
            <person name="Riley R."/>
            <person name="Salamov A."/>
            <person name="Simmons B.A."/>
            <person name="Magnuson J.K."/>
            <person name="Henrissat B."/>
            <person name="Mortensen U.H."/>
            <person name="Larsen T.O."/>
            <person name="Devries R.P."/>
            <person name="Grigoriev I.V."/>
            <person name="Machida M."/>
            <person name="Baker S.E."/>
            <person name="Andersen M.R."/>
        </authorList>
    </citation>
    <scope>NUCLEOTIDE SEQUENCE [LARGE SCALE GENOMIC DNA]</scope>
    <source>
        <strain evidence="3">CBS 553.77</strain>
    </source>
</reference>
<feature type="transmembrane region" description="Helical" evidence="1">
    <location>
        <begin position="53"/>
        <end position="78"/>
    </location>
</feature>
<keyword evidence="1" id="KW-0472">Membrane</keyword>
<gene>
    <name evidence="2" type="ORF">BDV28DRAFT_125814</name>
</gene>
<keyword evidence="3" id="KW-1185">Reference proteome</keyword>
<sequence>MPPPLLVLGWDRMGDTGTDIPDDVDEHRLASHRGGVAGHGAGSHRELSPYDKVIVALAGVVLVACAIALLAQACYIIIDMIRKELRGRREKHDDKRGAPSCCTAHRHHLLDLEIGNRTRTDVAKSSISTLTHSRYTTRSGGITQHPVALNGVRKIVLFVDAGLPPNGRRHGAPDAYTHWIERWRRHCAEETLQFTDERTMLLA</sequence>
<dbReference type="EMBL" id="ML739131">
    <property type="protein sequence ID" value="KAE8352435.1"/>
    <property type="molecule type" value="Genomic_DNA"/>
</dbReference>
<evidence type="ECO:0000256" key="1">
    <source>
        <dbReference type="SAM" id="Phobius"/>
    </source>
</evidence>
<keyword evidence="1" id="KW-1133">Transmembrane helix</keyword>
<evidence type="ECO:0000313" key="3">
    <source>
        <dbReference type="Proteomes" id="UP000327118"/>
    </source>
</evidence>
<evidence type="ECO:0000313" key="2">
    <source>
        <dbReference type="EMBL" id="KAE8352435.1"/>
    </source>
</evidence>
<name>A0A5N6Z459_9EURO</name>
<protein>
    <submittedName>
        <fullName evidence="2">Uncharacterized protein</fullName>
    </submittedName>
</protein>
<keyword evidence="1" id="KW-0812">Transmembrane</keyword>
<accession>A0A5N6Z459</accession>
<dbReference type="OrthoDB" id="4466199at2759"/>
<dbReference type="AlphaFoldDB" id="A0A5N6Z459"/>
<organism evidence="2 3">
    <name type="scientific">Aspergillus coremiiformis</name>
    <dbReference type="NCBI Taxonomy" id="138285"/>
    <lineage>
        <taxon>Eukaryota</taxon>
        <taxon>Fungi</taxon>
        <taxon>Dikarya</taxon>
        <taxon>Ascomycota</taxon>
        <taxon>Pezizomycotina</taxon>
        <taxon>Eurotiomycetes</taxon>
        <taxon>Eurotiomycetidae</taxon>
        <taxon>Eurotiales</taxon>
        <taxon>Aspergillaceae</taxon>
        <taxon>Aspergillus</taxon>
        <taxon>Aspergillus subgen. Circumdati</taxon>
    </lineage>
</organism>
<dbReference type="Proteomes" id="UP000327118">
    <property type="component" value="Unassembled WGS sequence"/>
</dbReference>